<dbReference type="PROSITE" id="PS51743">
    <property type="entry name" value="ALPHAVIRUS_MT"/>
    <property type="match status" value="1"/>
</dbReference>
<dbReference type="GO" id="GO:0016787">
    <property type="term" value="F:hydrolase activity"/>
    <property type="evidence" value="ECO:0007669"/>
    <property type="project" value="UniProtKB-KW"/>
</dbReference>
<evidence type="ECO:0000313" key="8">
    <source>
        <dbReference type="Proteomes" id="UP000201821"/>
    </source>
</evidence>
<keyword evidence="4" id="KW-0067">ATP-binding</keyword>
<keyword evidence="8" id="KW-1185">Reference proteome</keyword>
<evidence type="ECO:0000259" key="5">
    <source>
        <dbReference type="PROSITE" id="PS51657"/>
    </source>
</evidence>
<dbReference type="KEGG" id="vg:11493380"/>
<dbReference type="InterPro" id="IPR027351">
    <property type="entry name" value="(+)RNA_virus_helicase_core_dom"/>
</dbReference>
<reference evidence="7 8" key="1">
    <citation type="submission" date="2011-08" db="EMBL/GenBank/DDBJ databases">
        <authorList>
            <person name="Wei K."/>
            <person name="Gibbs A.J."/>
            <person name="Maclenzie A.M."/>
        </authorList>
    </citation>
    <scope>NUCLEOTIDE SEQUENCE [LARGE SCALE GENOMIC DNA]</scope>
    <source>
        <strain evidence="7">Larrimah</strain>
    </source>
</reference>
<dbReference type="EMBL" id="JN566124">
    <property type="protein sequence ID" value="AEW50164.1"/>
    <property type="molecule type" value="Genomic_RNA"/>
</dbReference>
<dbReference type="InterPro" id="IPR002588">
    <property type="entry name" value="Alphavirus-like_MT_dom"/>
</dbReference>
<evidence type="ECO:0000259" key="6">
    <source>
        <dbReference type="PROSITE" id="PS51743"/>
    </source>
</evidence>
<organism evidence="7 8">
    <name type="scientific">Clitoria yellow mottle virus</name>
    <dbReference type="NCBI Taxonomy" id="1128119"/>
    <lineage>
        <taxon>Viruses</taxon>
        <taxon>Riboviria</taxon>
        <taxon>Orthornavirae</taxon>
        <taxon>Kitrinoviricota</taxon>
        <taxon>Alsuviricetes</taxon>
        <taxon>Martellivirales</taxon>
        <taxon>Virgaviridae</taxon>
        <taxon>Tobamovirus</taxon>
        <taxon>Tobamovirus clitoriae</taxon>
    </lineage>
</organism>
<evidence type="ECO:0000256" key="1">
    <source>
        <dbReference type="ARBA" id="ARBA00022679"/>
    </source>
</evidence>
<dbReference type="GO" id="GO:0016556">
    <property type="term" value="P:mRNA modification"/>
    <property type="evidence" value="ECO:0007669"/>
    <property type="project" value="InterPro"/>
</dbReference>
<keyword evidence="2" id="KW-0547">Nucleotide-binding</keyword>
<dbReference type="Proteomes" id="UP000201821">
    <property type="component" value="Segment"/>
</dbReference>
<dbReference type="Gene3D" id="3.30.450.420">
    <property type="match status" value="1"/>
</dbReference>
<proteinExistence type="predicted"/>
<dbReference type="GO" id="GO:0003723">
    <property type="term" value="F:RNA binding"/>
    <property type="evidence" value="ECO:0007669"/>
    <property type="project" value="InterPro"/>
</dbReference>
<sequence>MSTSTLINDAQSALCVDPSVKDLLKRKVYDDTVKTMQGLDKRPKYRLNQALTPEQCNAVRGAYPEFQIEFAGTQLASHAVAAGLRGLELEYLYMQVPFGSICYDIGGNFPVHMLKGRSYVHCCNPALDARDLARNENYRITIANYLSRFESKSGEDAVWGRRKKKMQKPLPAFQKSCFERYAADVAEVTCSHTFQTCPVSPPEGREDIYATSLHPLYDIPVDELAPALLRKGVKVLHAPLHFSEDLILGATEGTLTEIDGVFQRFGDVLTFSFLEESSLVYTHSFRNVCDYITRTFFVADTRHAYMKEFRARRVDTVFCSFIRIDTFCLYRSVFKTESFSAFSDSMDAAWEFKKKKAMLEAARPVFRDTAMFNIYFPKSKNKVCLPIFSVKSVSHSPVVTKHILIDKDFYWTVLNHIMTYPDNRTDFRTVMSFIESVRSRVVINGTTTASQWDVDKSHLKDIALSIMLIAKLEKLKVSIIEKRIKVERQGLVALLKEFMQGILDEYTVSLAEWVVNKGWVKSVDQVLEVSIPEFVKTFRDHFSCELGGIASYREVSVEEHLMTANRYYQKVSDLVEKNPTIAFDIEKFQTYCENLGVDVNTATEFVDAITSGTAGITLSQQPDVERRTAETLASGSSYVDEGDDGMNELICLSDRAPVNRSTVLKEMSNNIVIFEGTLPKRSTFVAAPEDPEEIIAVDELHGRLVGDFLSLQKPINIVYTGDVQICQMKNYLDYLSASLVACVSNLKKYLQDQWIQRGEKFQKIGIWDNQDRKWIVIPPKKKHAWGLALEVNGDQRTVIISYDEHDNPILEKKYVRLAVSTDTYLFSVVSMLGFLRTQDQVKPTARITLVDGVTGCGKTGEILSRFNPKEDLILVQGREASEMIRRRANSKAPTSGTRDNIRTFDSFIMNRKPGTFKTLWIDEGLMVHPGLINFCLNLSGCQQAFVYGDRKQIPFINRVMNFAVPENLAKLCHDEIEYRDVTKRCPVDVTHFLNGVYERPIVTTSNVQHSLSTKSIEGRSRFVLLKDEISQGKVVTFTQDEKDYLIKIGYNAVNTVHEVQGETYRDVSLVRMTATPVSIIAKGSPHLTVALSGHTNSLCYYTVLADVVSTEIEKCQNMPSFLLDMYTADRLTK</sequence>
<evidence type="ECO:0000256" key="3">
    <source>
        <dbReference type="ARBA" id="ARBA00022801"/>
    </source>
</evidence>
<feature type="domain" description="Alphavirus-like MT" evidence="6">
    <location>
        <begin position="69"/>
        <end position="292"/>
    </location>
</feature>
<accession>G9I488</accession>
<dbReference type="Gene3D" id="3.40.50.300">
    <property type="entry name" value="P-loop containing nucleotide triphosphate hydrolases"/>
    <property type="match status" value="2"/>
</dbReference>
<evidence type="ECO:0000256" key="2">
    <source>
        <dbReference type="ARBA" id="ARBA00022741"/>
    </source>
</evidence>
<dbReference type="InterPro" id="IPR027417">
    <property type="entry name" value="P-loop_NTPase"/>
</dbReference>
<dbReference type="GO" id="GO:0006396">
    <property type="term" value="P:RNA processing"/>
    <property type="evidence" value="ECO:0007669"/>
    <property type="project" value="InterPro"/>
</dbReference>
<dbReference type="GeneID" id="11493380"/>
<dbReference type="Pfam" id="PF01443">
    <property type="entry name" value="Viral_helicase1"/>
    <property type="match status" value="1"/>
</dbReference>
<evidence type="ECO:0000313" key="7">
    <source>
        <dbReference type="EMBL" id="AEW50164.1"/>
    </source>
</evidence>
<keyword evidence="1" id="KW-0808">Transferase</keyword>
<keyword evidence="3" id="KW-0378">Hydrolase</keyword>
<protein>
    <submittedName>
        <fullName evidence="7">Replicase</fullName>
    </submittedName>
</protein>
<dbReference type="SUPFAM" id="SSF52540">
    <property type="entry name" value="P-loop containing nucleoside triphosphate hydrolases"/>
    <property type="match status" value="1"/>
</dbReference>
<dbReference type="OrthoDB" id="1460at10239"/>
<dbReference type="GO" id="GO:0005524">
    <property type="term" value="F:ATP binding"/>
    <property type="evidence" value="ECO:0007669"/>
    <property type="project" value="UniProtKB-KW"/>
</dbReference>
<dbReference type="GO" id="GO:0008174">
    <property type="term" value="F:mRNA methyltransferase activity"/>
    <property type="evidence" value="ECO:0007669"/>
    <property type="project" value="UniProtKB-UniRule"/>
</dbReference>
<evidence type="ECO:0000256" key="4">
    <source>
        <dbReference type="ARBA" id="ARBA00022840"/>
    </source>
</evidence>
<dbReference type="RefSeq" id="YP_004956728.1">
    <property type="nucleotide sequence ID" value="NC_016519.1"/>
</dbReference>
<dbReference type="PROSITE" id="PS51657">
    <property type="entry name" value="PSRV_HELICASE"/>
    <property type="match status" value="1"/>
</dbReference>
<dbReference type="Pfam" id="PF01660">
    <property type="entry name" value="Vmethyltransf"/>
    <property type="match status" value="1"/>
</dbReference>
<name>G9I488_9VIRU</name>
<feature type="domain" description="(+)RNA virus helicase C-terminal" evidence="5">
    <location>
        <begin position="820"/>
        <end position="1133"/>
    </location>
</feature>